<dbReference type="STRING" id="46506.AA415_00982"/>
<dbReference type="AlphaFoldDB" id="A0A108TB89"/>
<dbReference type="CDD" id="cd04301">
    <property type="entry name" value="NAT_SF"/>
    <property type="match status" value="1"/>
</dbReference>
<dbReference type="InterPro" id="IPR016181">
    <property type="entry name" value="Acyl_CoA_acyltransferase"/>
</dbReference>
<proteinExistence type="predicted"/>
<dbReference type="GO" id="GO:0016747">
    <property type="term" value="F:acyltransferase activity, transferring groups other than amino-acyl groups"/>
    <property type="evidence" value="ECO:0007669"/>
    <property type="project" value="InterPro"/>
</dbReference>
<dbReference type="PATRIC" id="fig|46506.5.peg.1057"/>
<reference evidence="2 3" key="1">
    <citation type="journal article" date="2016" name="BMC Genomics">
        <title>Type VI secretion systems of human gut Bacteroidales segregate into three genetic architectures, two of which are contained on mobile genetic elements.</title>
        <authorList>
            <person name="Coyne M.J."/>
            <person name="Roelofs K.G."/>
            <person name="Comstock L.E."/>
        </authorList>
    </citation>
    <scope>NUCLEOTIDE SEQUENCE [LARGE SCALE GENOMIC DNA]</scope>
    <source>
        <strain evidence="2 3">CL09T03C01</strain>
    </source>
</reference>
<evidence type="ECO:0000313" key="2">
    <source>
        <dbReference type="EMBL" id="KWR56671.1"/>
    </source>
</evidence>
<evidence type="ECO:0000259" key="1">
    <source>
        <dbReference type="PROSITE" id="PS51186"/>
    </source>
</evidence>
<evidence type="ECO:0000313" key="3">
    <source>
        <dbReference type="Proteomes" id="UP000056419"/>
    </source>
</evidence>
<dbReference type="RefSeq" id="WP_016661796.1">
    <property type="nucleotide sequence ID" value="NZ_JADMTE010000006.1"/>
</dbReference>
<sequence length="177" mass="21218">MIKFQRITTTDAALYKYMEQLMTASFPSEEYRPLEELRNYTDSKPHFYCNIILHKNTPVGFITYWDFGHFCYVEHFAIDPSQRNGGHGKNVLNHLCHQLKKPIILEVEMPEEEMAIRRINFYKRQGFTLWEKPYMQPPYKSGDDYLPMLLMAYGDLECDKDFEQVKKCIYREVYNTK</sequence>
<dbReference type="EMBL" id="LRGC01000003">
    <property type="protein sequence ID" value="KWR56671.1"/>
    <property type="molecule type" value="Genomic_DNA"/>
</dbReference>
<dbReference type="Pfam" id="PF00583">
    <property type="entry name" value="Acetyltransf_1"/>
    <property type="match status" value="1"/>
</dbReference>
<dbReference type="PROSITE" id="PS51186">
    <property type="entry name" value="GNAT"/>
    <property type="match status" value="1"/>
</dbReference>
<comment type="caution">
    <text evidence="2">The sequence shown here is derived from an EMBL/GenBank/DDBJ whole genome shotgun (WGS) entry which is preliminary data.</text>
</comment>
<organism evidence="2 3">
    <name type="scientific">Bacteroides stercoris</name>
    <dbReference type="NCBI Taxonomy" id="46506"/>
    <lineage>
        <taxon>Bacteria</taxon>
        <taxon>Pseudomonadati</taxon>
        <taxon>Bacteroidota</taxon>
        <taxon>Bacteroidia</taxon>
        <taxon>Bacteroidales</taxon>
        <taxon>Bacteroidaceae</taxon>
        <taxon>Bacteroides</taxon>
    </lineage>
</organism>
<dbReference type="InterPro" id="IPR000182">
    <property type="entry name" value="GNAT_dom"/>
</dbReference>
<feature type="domain" description="N-acetyltransferase" evidence="1">
    <location>
        <begin position="2"/>
        <end position="153"/>
    </location>
</feature>
<dbReference type="SUPFAM" id="SSF55729">
    <property type="entry name" value="Acyl-CoA N-acyltransferases (Nat)"/>
    <property type="match status" value="1"/>
</dbReference>
<dbReference type="Gene3D" id="3.40.630.30">
    <property type="match status" value="1"/>
</dbReference>
<gene>
    <name evidence="2" type="ORF">AA415_00982</name>
</gene>
<keyword evidence="2" id="KW-0808">Transferase</keyword>
<protein>
    <submittedName>
        <fullName evidence="2">Acetyltransferase (GNAT) domain protein</fullName>
    </submittedName>
</protein>
<accession>A0A108TB89</accession>
<dbReference type="Proteomes" id="UP000056419">
    <property type="component" value="Unassembled WGS sequence"/>
</dbReference>
<name>A0A108TB89_BACSE</name>
<keyword evidence="3" id="KW-1185">Reference proteome</keyword>